<dbReference type="SUPFAM" id="SSF51679">
    <property type="entry name" value="Bacterial luciferase-like"/>
    <property type="match status" value="1"/>
</dbReference>
<protein>
    <submittedName>
        <fullName evidence="3">Luciferase family oxidoreductase</fullName>
    </submittedName>
</protein>
<dbReference type="InterPro" id="IPR036661">
    <property type="entry name" value="Luciferase-like_sf"/>
</dbReference>
<dbReference type="GO" id="GO:0005829">
    <property type="term" value="C:cytosol"/>
    <property type="evidence" value="ECO:0007669"/>
    <property type="project" value="TreeGrafter"/>
</dbReference>
<comment type="similarity">
    <text evidence="1">To bacterial alkanal monooxygenase alpha and beta chains.</text>
</comment>
<organism evidence="3 4">
    <name type="scientific">Tessaracoccus aquimaris</name>
    <dbReference type="NCBI Taxonomy" id="1332264"/>
    <lineage>
        <taxon>Bacteria</taxon>
        <taxon>Bacillati</taxon>
        <taxon>Actinomycetota</taxon>
        <taxon>Actinomycetes</taxon>
        <taxon>Propionibacteriales</taxon>
        <taxon>Propionibacteriaceae</taxon>
        <taxon>Tessaracoccus</taxon>
    </lineage>
</organism>
<dbReference type="GO" id="GO:0016705">
    <property type="term" value="F:oxidoreductase activity, acting on paired donors, with incorporation or reduction of molecular oxygen"/>
    <property type="evidence" value="ECO:0007669"/>
    <property type="project" value="InterPro"/>
</dbReference>
<proteinExistence type="predicted"/>
<dbReference type="Pfam" id="PF00296">
    <property type="entry name" value="Bac_luciferase"/>
    <property type="match status" value="1"/>
</dbReference>
<evidence type="ECO:0000259" key="2">
    <source>
        <dbReference type="Pfam" id="PF00296"/>
    </source>
</evidence>
<name>A0A1Q2CTG1_9ACTN</name>
<dbReference type="PANTHER" id="PTHR30137:SF20">
    <property type="entry name" value="N-ACETYL-S-ALKYLCYSTEINE MONOOXYGENASE"/>
    <property type="match status" value="1"/>
</dbReference>
<dbReference type="InterPro" id="IPR050766">
    <property type="entry name" value="Bact_Lucif_Oxidored"/>
</dbReference>
<dbReference type="NCBIfam" id="TIGR03558">
    <property type="entry name" value="oxido_grp_1"/>
    <property type="match status" value="1"/>
</dbReference>
<keyword evidence="4" id="KW-1185">Reference proteome</keyword>
<feature type="domain" description="Luciferase-like" evidence="2">
    <location>
        <begin position="1"/>
        <end position="316"/>
    </location>
</feature>
<dbReference type="RefSeq" id="WP_077687687.1">
    <property type="nucleotide sequence ID" value="NZ_CP019606.1"/>
</dbReference>
<dbReference type="OrthoDB" id="9780518at2"/>
<sequence>MRLSVLDLINVRTGQTARDSLMASKAMVELADRLGYTRYWVAEHHNTESVASTSPAVELMYLGADTERIRLGSGGVMLPNHSPLAVAEQFALLCNVYGDRIDLGIGRAPGTDPVTSAAIRGHLGAGSYVDANGRPLDPVAEFPQNVMDILTLLSPGGAEVLLRHGQTYTLRPAPDLAARPEVWLLGSSDYSAELAASLGLPYVFAHHFSGRGTERALELYRGNFTPTDNGTKPRTFVTVNVSVADTDDQAWELAEPHIHSMASLRSGGGLSRARLVGDDVRSVLTDELRQVVAPALHTWAIGDAAQVAEQLRETAAEFDVDEIMVHPVQGARPGEPSDAWPAKLHGLELLADALL</sequence>
<evidence type="ECO:0000256" key="1">
    <source>
        <dbReference type="ARBA" id="ARBA00007789"/>
    </source>
</evidence>
<accession>A0A1Q2CTG1</accession>
<dbReference type="InterPro" id="IPR019949">
    <property type="entry name" value="CmoO-like"/>
</dbReference>
<dbReference type="InterPro" id="IPR011251">
    <property type="entry name" value="Luciferase-like_dom"/>
</dbReference>
<reference evidence="4" key="1">
    <citation type="submission" date="2017-02" db="EMBL/GenBank/DDBJ databases">
        <title>Tessaracoccus aquaemaris sp. nov., isolated from the intestine of a Korean rockfish, Sebastes schlegelii, in a marine aquaculture pond.</title>
        <authorList>
            <person name="Tak E.J."/>
            <person name="Bae J.-W."/>
        </authorList>
    </citation>
    <scope>NUCLEOTIDE SEQUENCE [LARGE SCALE GENOMIC DNA]</scope>
    <source>
        <strain evidence="4">NSG39</strain>
    </source>
</reference>
<evidence type="ECO:0000313" key="3">
    <source>
        <dbReference type="EMBL" id="AQP49409.1"/>
    </source>
</evidence>
<dbReference type="PANTHER" id="PTHR30137">
    <property type="entry name" value="LUCIFERASE-LIKE MONOOXYGENASE"/>
    <property type="match status" value="1"/>
</dbReference>
<gene>
    <name evidence="3" type="ORF">BW730_15345</name>
</gene>
<dbReference type="AlphaFoldDB" id="A0A1Q2CTG1"/>
<dbReference type="Proteomes" id="UP000188145">
    <property type="component" value="Chromosome"/>
</dbReference>
<dbReference type="KEGG" id="tes:BW730_15345"/>
<dbReference type="STRING" id="1332264.BW730_15345"/>
<dbReference type="Gene3D" id="3.20.20.30">
    <property type="entry name" value="Luciferase-like domain"/>
    <property type="match status" value="1"/>
</dbReference>
<dbReference type="CDD" id="cd00347">
    <property type="entry name" value="Flavin_utilizing_monoxygenases"/>
    <property type="match status" value="2"/>
</dbReference>
<dbReference type="EMBL" id="CP019606">
    <property type="protein sequence ID" value="AQP49409.1"/>
    <property type="molecule type" value="Genomic_DNA"/>
</dbReference>
<evidence type="ECO:0000313" key="4">
    <source>
        <dbReference type="Proteomes" id="UP000188145"/>
    </source>
</evidence>